<gene>
    <name evidence="2" type="ORF">GCM10022236_46230</name>
</gene>
<dbReference type="Pfam" id="PF01425">
    <property type="entry name" value="Amidase"/>
    <property type="match status" value="1"/>
</dbReference>
<dbReference type="InterPro" id="IPR000120">
    <property type="entry name" value="Amidase"/>
</dbReference>
<reference evidence="3" key="1">
    <citation type="journal article" date="2019" name="Int. J. Syst. Evol. Microbiol.">
        <title>The Global Catalogue of Microorganisms (GCM) 10K type strain sequencing project: providing services to taxonomists for standard genome sequencing and annotation.</title>
        <authorList>
            <consortium name="The Broad Institute Genomics Platform"/>
            <consortium name="The Broad Institute Genome Sequencing Center for Infectious Disease"/>
            <person name="Wu L."/>
            <person name="Ma J."/>
        </authorList>
    </citation>
    <scope>NUCLEOTIDE SEQUENCE [LARGE SCALE GENOMIC DNA]</scope>
    <source>
        <strain evidence="3">JCM 16929</strain>
    </source>
</reference>
<sequence>MAFSSLIATSAGPTLGPTIARLREAYRSGATSPDVVCARILSTIDTRGEDGVWISLATLPDVLARCAELAATPGAASLPLYGVPFGVKDSIDVEGWQTTLACPDYAYLATETAPVITALLDAGAIMIGKTNLDQFATGLNGTRTPYPVPHSVYGDDLISGGSSSGSALAVALGDVPIAVATDTAGSGRVPPALNGVIGFKPSRGLISTVGLVPACRSLDCISLIAGTVDDLETVFDLVAARDRRDPWNRERSRRSVDPASVVVGLPPMGDLEFFGDDAMAAGHARARAVWSERFDVRPVPLQPFLDAGELLYSGPWVAERYLEFGDFLAEHPDGVLPVIAKIIGSGAGYSAVDVFRAQYRLTELKAVVTEIFATVDVIVLPTIGTTFTVDEVLADPIATNTVLGHYTHFGNLLDLCAVAVPAGRAADGRPVSCMVLGPALADDVVLKVAATFAGMTDRL</sequence>
<dbReference type="InterPro" id="IPR023631">
    <property type="entry name" value="Amidase_dom"/>
</dbReference>
<dbReference type="NCBIfam" id="NF006043">
    <property type="entry name" value="PRK08186.1"/>
    <property type="match status" value="1"/>
</dbReference>
<organism evidence="2 3">
    <name type="scientific">Microlunatus ginsengisoli</name>
    <dbReference type="NCBI Taxonomy" id="363863"/>
    <lineage>
        <taxon>Bacteria</taxon>
        <taxon>Bacillati</taxon>
        <taxon>Actinomycetota</taxon>
        <taxon>Actinomycetes</taxon>
        <taxon>Propionibacteriales</taxon>
        <taxon>Propionibacteriaceae</taxon>
        <taxon>Microlunatus</taxon>
    </lineage>
</organism>
<comment type="caution">
    <text evidence="2">The sequence shown here is derived from an EMBL/GenBank/DDBJ whole genome shotgun (WGS) entry which is preliminary data.</text>
</comment>
<dbReference type="PANTHER" id="PTHR11895:SF169">
    <property type="entry name" value="GLUTAMYL-TRNA(GLN) AMIDOTRANSFERASE"/>
    <property type="match status" value="1"/>
</dbReference>
<evidence type="ECO:0000313" key="2">
    <source>
        <dbReference type="EMBL" id="GAA3638576.1"/>
    </source>
</evidence>
<evidence type="ECO:0000259" key="1">
    <source>
        <dbReference type="Pfam" id="PF01425"/>
    </source>
</evidence>
<dbReference type="SUPFAM" id="SSF75304">
    <property type="entry name" value="Amidase signature (AS) enzymes"/>
    <property type="match status" value="1"/>
</dbReference>
<accession>A0ABP7AS12</accession>
<protein>
    <recommendedName>
        <fullName evidence="1">Amidase domain-containing protein</fullName>
    </recommendedName>
</protein>
<proteinExistence type="predicted"/>
<dbReference type="Proteomes" id="UP001501490">
    <property type="component" value="Unassembled WGS sequence"/>
</dbReference>
<feature type="domain" description="Amidase" evidence="1">
    <location>
        <begin position="65"/>
        <end position="446"/>
    </location>
</feature>
<dbReference type="InterPro" id="IPR036928">
    <property type="entry name" value="AS_sf"/>
</dbReference>
<name>A0ABP7AS12_9ACTN</name>
<dbReference type="Gene3D" id="3.90.1300.10">
    <property type="entry name" value="Amidase signature (AS) domain"/>
    <property type="match status" value="1"/>
</dbReference>
<keyword evidence="3" id="KW-1185">Reference proteome</keyword>
<dbReference type="Gene3D" id="1.20.58.1700">
    <property type="match status" value="1"/>
</dbReference>
<dbReference type="PANTHER" id="PTHR11895">
    <property type="entry name" value="TRANSAMIDASE"/>
    <property type="match status" value="1"/>
</dbReference>
<dbReference type="EMBL" id="BAABAB010000049">
    <property type="protein sequence ID" value="GAA3638576.1"/>
    <property type="molecule type" value="Genomic_DNA"/>
</dbReference>
<evidence type="ECO:0000313" key="3">
    <source>
        <dbReference type="Proteomes" id="UP001501490"/>
    </source>
</evidence>
<dbReference type="RefSeq" id="WP_344809048.1">
    <property type="nucleotide sequence ID" value="NZ_BAABAB010000049.1"/>
</dbReference>